<keyword evidence="1" id="KW-1133">Transmembrane helix</keyword>
<protein>
    <recommendedName>
        <fullName evidence="4">ABC transmembrane type-1 domain-containing protein</fullName>
    </recommendedName>
</protein>
<evidence type="ECO:0008006" key="4">
    <source>
        <dbReference type="Google" id="ProtNLM"/>
    </source>
</evidence>
<feature type="transmembrane region" description="Helical" evidence="1">
    <location>
        <begin position="64"/>
        <end position="81"/>
    </location>
</feature>
<evidence type="ECO:0000256" key="1">
    <source>
        <dbReference type="SAM" id="Phobius"/>
    </source>
</evidence>
<name>A0ABX2QY47_9PSED</name>
<sequence>MIFESFIEDSLKPVHGLITKERLAIFALSLMLCTPDSFEILELLAKGPSISELTEKFGNSLKNLPAIPFAFFMTVVFFLSAKMHQLIAKITNKLTLKKLGTITTKLQELEKSEDDFFTNRLLEISFDWKQEKDNADKNVKRLSTLSETFISLSIICFYLTAKHDGSIIAAFLLGIVAILYSMESSRKILIIYLTDIATYKIASTRLSKISGDYTLKTPEK</sequence>
<reference evidence="2 3" key="1">
    <citation type="submission" date="2020-04" db="EMBL/GenBank/DDBJ databases">
        <title>Molecular characterization of pseudomonads from Agaricus bisporus reveal novel blotch 2 pathogens in Western Europe.</title>
        <authorList>
            <person name="Taparia T."/>
            <person name="Krijger M."/>
            <person name="Haynes E."/>
            <person name="Elpinstone J.G."/>
            <person name="Noble R."/>
            <person name="Van Der Wolf J."/>
        </authorList>
    </citation>
    <scope>NUCLEOTIDE SEQUENCE [LARGE SCALE GENOMIC DNA]</scope>
    <source>
        <strain evidence="2 3">P7774</strain>
    </source>
</reference>
<evidence type="ECO:0000313" key="2">
    <source>
        <dbReference type="EMBL" id="NWD95766.1"/>
    </source>
</evidence>
<comment type="caution">
    <text evidence="2">The sequence shown here is derived from an EMBL/GenBank/DDBJ whole genome shotgun (WGS) entry which is preliminary data.</text>
</comment>
<feature type="transmembrane region" description="Helical" evidence="1">
    <location>
        <begin position="166"/>
        <end position="182"/>
    </location>
</feature>
<keyword evidence="1" id="KW-0812">Transmembrane</keyword>
<dbReference type="EMBL" id="JACARY010000026">
    <property type="protein sequence ID" value="NWD95766.1"/>
    <property type="molecule type" value="Genomic_DNA"/>
</dbReference>
<dbReference type="Proteomes" id="UP000572863">
    <property type="component" value="Unassembled WGS sequence"/>
</dbReference>
<feature type="transmembrane region" description="Helical" evidence="1">
    <location>
        <begin position="142"/>
        <end position="160"/>
    </location>
</feature>
<gene>
    <name evidence="2" type="ORF">HX871_15145</name>
</gene>
<proteinExistence type="predicted"/>
<keyword evidence="1" id="KW-0472">Membrane</keyword>
<evidence type="ECO:0000313" key="3">
    <source>
        <dbReference type="Proteomes" id="UP000572863"/>
    </source>
</evidence>
<dbReference type="RefSeq" id="WP_177059973.1">
    <property type="nucleotide sequence ID" value="NZ_JACAQO010000009.1"/>
</dbReference>
<accession>A0ABX2QY47</accession>
<organism evidence="2 3">
    <name type="scientific">Pseudomonas reactans</name>
    <dbReference type="NCBI Taxonomy" id="117680"/>
    <lineage>
        <taxon>Bacteria</taxon>
        <taxon>Pseudomonadati</taxon>
        <taxon>Pseudomonadota</taxon>
        <taxon>Gammaproteobacteria</taxon>
        <taxon>Pseudomonadales</taxon>
        <taxon>Pseudomonadaceae</taxon>
        <taxon>Pseudomonas</taxon>
    </lineage>
</organism>
<keyword evidence="3" id="KW-1185">Reference proteome</keyword>